<dbReference type="GO" id="GO:0005886">
    <property type="term" value="C:plasma membrane"/>
    <property type="evidence" value="ECO:0007669"/>
    <property type="project" value="UniProtKB-SubCell"/>
</dbReference>
<evidence type="ECO:0000256" key="4">
    <source>
        <dbReference type="ARBA" id="ARBA00017504"/>
    </source>
</evidence>
<protein>
    <recommendedName>
        <fullName evidence="4 14">Protoporphyrinogen IX oxidase</fullName>
        <shortName evidence="14">PPO</shortName>
        <ecNumber evidence="14 15">1.3.99.-</ecNumber>
    </recommendedName>
</protein>
<comment type="function">
    <text evidence="14 15">Catalyzes the oxidation of protoporphyrinogen IX to protoporphyrin IX.</text>
</comment>
<name>A0A1Q8TF34_9GAMM</name>
<keyword evidence="8 14" id="KW-0479">Metal-binding</keyword>
<dbReference type="GO" id="GO:0070818">
    <property type="term" value="F:protoporphyrinogen oxidase activity"/>
    <property type="evidence" value="ECO:0007669"/>
    <property type="project" value="UniProtKB-UniRule"/>
</dbReference>
<evidence type="ECO:0000256" key="1">
    <source>
        <dbReference type="ARBA" id="ARBA00004651"/>
    </source>
</evidence>
<keyword evidence="11 14" id="KW-0408">Iron</keyword>
<accession>A0A1Q8TF34</accession>
<feature type="transmembrane region" description="Helical" evidence="14">
    <location>
        <begin position="56"/>
        <end position="76"/>
    </location>
</feature>
<evidence type="ECO:0000256" key="2">
    <source>
        <dbReference type="ARBA" id="ARBA00005073"/>
    </source>
</evidence>
<evidence type="ECO:0000313" key="16">
    <source>
        <dbReference type="EMBL" id="OLO12293.1"/>
    </source>
</evidence>
<dbReference type="PANTHER" id="PTHR40255:SF1">
    <property type="entry name" value="PROTOPORPHYRINOGEN IX OXIDASE"/>
    <property type="match status" value="1"/>
</dbReference>
<evidence type="ECO:0000256" key="10">
    <source>
        <dbReference type="ARBA" id="ARBA00023002"/>
    </source>
</evidence>
<evidence type="ECO:0000256" key="6">
    <source>
        <dbReference type="ARBA" id="ARBA00022617"/>
    </source>
</evidence>
<evidence type="ECO:0000256" key="15">
    <source>
        <dbReference type="PIRNR" id="PIRNR004638"/>
    </source>
</evidence>
<dbReference type="EC" id="1.3.99.-" evidence="14 15"/>
<evidence type="ECO:0000256" key="3">
    <source>
        <dbReference type="ARBA" id="ARBA00006501"/>
    </source>
</evidence>
<gene>
    <name evidence="16" type="ORF">BTW10_05165</name>
</gene>
<evidence type="ECO:0000256" key="11">
    <source>
        <dbReference type="ARBA" id="ARBA00023004"/>
    </source>
</evidence>
<evidence type="ECO:0000256" key="12">
    <source>
        <dbReference type="ARBA" id="ARBA00023136"/>
    </source>
</evidence>
<comment type="similarity">
    <text evidence="3 14 15">Belongs to the HemJ family.</text>
</comment>
<keyword evidence="12 14" id="KW-0472">Membrane</keyword>
<keyword evidence="6 14" id="KW-0349">Heme</keyword>
<feature type="binding site" description="axial binding residue" evidence="14">
    <location>
        <position position="9"/>
    </location>
    <ligand>
        <name>heme</name>
        <dbReference type="ChEBI" id="CHEBI:30413"/>
    </ligand>
    <ligandPart>
        <name>Fe</name>
        <dbReference type="ChEBI" id="CHEBI:18248"/>
    </ligandPart>
</feature>
<dbReference type="AlphaFoldDB" id="A0A1Q8TF34"/>
<comment type="pathway">
    <text evidence="2 14 15">Porphyrin-containing compound metabolism; protoporphyrin-IX biosynthesis; protoporphyrin-IX from protoporphyrinogen-IX: step 1/1.</text>
</comment>
<dbReference type="HAMAP" id="MF_02239">
    <property type="entry name" value="HemJ"/>
    <property type="match status" value="1"/>
</dbReference>
<proteinExistence type="inferred from homology"/>
<keyword evidence="7 14" id="KW-0812">Transmembrane</keyword>
<dbReference type="Pfam" id="PF03653">
    <property type="entry name" value="UPF0093"/>
    <property type="match status" value="1"/>
</dbReference>
<evidence type="ECO:0000256" key="13">
    <source>
        <dbReference type="ARBA" id="ARBA00048390"/>
    </source>
</evidence>
<keyword evidence="5 14" id="KW-1003">Cell membrane</keyword>
<keyword evidence="17" id="KW-1185">Reference proteome</keyword>
<feature type="transmembrane region" description="Helical" evidence="14">
    <location>
        <begin position="119"/>
        <end position="140"/>
    </location>
</feature>
<feature type="transmembrane region" description="Helical" evidence="14">
    <location>
        <begin position="88"/>
        <end position="107"/>
    </location>
</feature>
<comment type="subcellular location">
    <subcellularLocation>
        <location evidence="1 14">Cell membrane</location>
        <topology evidence="1 14">Multi-pass membrane protein</topology>
    </subcellularLocation>
</comment>
<evidence type="ECO:0000256" key="7">
    <source>
        <dbReference type="ARBA" id="ARBA00022692"/>
    </source>
</evidence>
<evidence type="ECO:0000313" key="17">
    <source>
        <dbReference type="Proteomes" id="UP000186806"/>
    </source>
</evidence>
<evidence type="ECO:0000256" key="9">
    <source>
        <dbReference type="ARBA" id="ARBA00022989"/>
    </source>
</evidence>
<dbReference type="STRING" id="223900.GCA_000821045_00617"/>
<evidence type="ECO:0000256" key="5">
    <source>
        <dbReference type="ARBA" id="ARBA00022475"/>
    </source>
</evidence>
<dbReference type="GO" id="GO:0046872">
    <property type="term" value="F:metal ion binding"/>
    <property type="evidence" value="ECO:0007669"/>
    <property type="project" value="UniProtKB-UniRule"/>
</dbReference>
<dbReference type="UniPathway" id="UPA00251">
    <property type="reaction ID" value="UER00324"/>
</dbReference>
<dbReference type="RefSeq" id="WP_040240240.1">
    <property type="nucleotide sequence ID" value="NZ_JAKGAJ010000015.1"/>
</dbReference>
<keyword evidence="10 14" id="KW-0560">Oxidoreductase</keyword>
<feature type="transmembrane region" description="Helical" evidence="14">
    <location>
        <begin position="6"/>
        <end position="28"/>
    </location>
</feature>
<comment type="cofactor">
    <cofactor evidence="14 15">
        <name>heme b</name>
        <dbReference type="ChEBI" id="CHEBI:60344"/>
    </cofactor>
    <text evidence="14 15">Binds 1 heme b (iron(II)-protoporphyrin IX) group per subunit.</text>
</comment>
<comment type="catalytic activity">
    <reaction evidence="13 14 15">
        <text>protoporphyrinogen IX + 3 A = protoporphyrin IX + 3 AH2</text>
        <dbReference type="Rhea" id="RHEA:62000"/>
        <dbReference type="ChEBI" id="CHEBI:13193"/>
        <dbReference type="ChEBI" id="CHEBI:17499"/>
        <dbReference type="ChEBI" id="CHEBI:57306"/>
        <dbReference type="ChEBI" id="CHEBI:57307"/>
    </reaction>
</comment>
<dbReference type="PANTHER" id="PTHR40255">
    <property type="entry name" value="UPF0093 MEMBRANE PROTEIN SLR1790"/>
    <property type="match status" value="1"/>
</dbReference>
<comment type="subunit">
    <text evidence="14">Homodimer.</text>
</comment>
<dbReference type="Proteomes" id="UP000186806">
    <property type="component" value="Unassembled WGS sequence"/>
</dbReference>
<keyword evidence="9 14" id="KW-1133">Transmembrane helix</keyword>
<dbReference type="PIRSF" id="PIRSF004638">
    <property type="entry name" value="UCP004638"/>
    <property type="match status" value="1"/>
</dbReference>
<comment type="caution">
    <text evidence="16">The sequence shown here is derived from an EMBL/GenBank/DDBJ whole genome shotgun (WGS) entry which is preliminary data.</text>
</comment>
<dbReference type="InterPro" id="IPR005265">
    <property type="entry name" value="HemJ-like"/>
</dbReference>
<dbReference type="EMBL" id="MSDQ01000007">
    <property type="protein sequence ID" value="OLO12293.1"/>
    <property type="molecule type" value="Genomic_DNA"/>
</dbReference>
<sequence>MYHWILSLHLVAVMTWFAALFFLPRLFVYHAQARDHGDEQAMGYFQLMERRLYKGIMLPAMLAVIVFGGLLIYLVPSVMSNGSFHVKLLLVAFLIGYHHVCLAYLKQFAAARCQKSSKFLRIFNGIPILLLFAIILLVVFQPF</sequence>
<reference evidence="16 17" key="1">
    <citation type="submission" date="2016-12" db="EMBL/GenBank/DDBJ databases">
        <title>Draft genome sequences of strains Salinicola socius SMB35, Salinicola sp. MH3R3-1 and Chromohalobacter sp. SMB17 from the Verkhnekamsk potash mining region of Russia.</title>
        <authorList>
            <person name="Mavrodi D.V."/>
            <person name="Olsson B.E."/>
            <person name="Korsakova E.S."/>
            <person name="Pyankova A."/>
            <person name="Mavrodi O.V."/>
            <person name="Plotnikova E.G."/>
        </authorList>
    </citation>
    <scope>NUCLEOTIDE SEQUENCE [LARGE SCALE GENOMIC DNA]</scope>
    <source>
        <strain evidence="16 17">SMB17</strain>
    </source>
</reference>
<dbReference type="OrthoDB" id="9800824at2"/>
<feature type="binding site" description="axial binding residue" evidence="14">
    <location>
        <position position="87"/>
    </location>
    <ligand>
        <name>heme</name>
        <dbReference type="ChEBI" id="CHEBI:30413"/>
    </ligand>
    <ligandPart>
        <name>Fe</name>
        <dbReference type="ChEBI" id="CHEBI:18248"/>
    </ligandPart>
</feature>
<organism evidence="16 17">
    <name type="scientific">Chromohalobacter japonicus</name>
    <dbReference type="NCBI Taxonomy" id="223900"/>
    <lineage>
        <taxon>Bacteria</taxon>
        <taxon>Pseudomonadati</taxon>
        <taxon>Pseudomonadota</taxon>
        <taxon>Gammaproteobacteria</taxon>
        <taxon>Oceanospirillales</taxon>
        <taxon>Halomonadaceae</taxon>
        <taxon>Chromohalobacter</taxon>
    </lineage>
</organism>
<evidence type="ECO:0000256" key="8">
    <source>
        <dbReference type="ARBA" id="ARBA00022723"/>
    </source>
</evidence>
<evidence type="ECO:0000256" key="14">
    <source>
        <dbReference type="HAMAP-Rule" id="MF_02239"/>
    </source>
</evidence>
<dbReference type="GO" id="GO:0006782">
    <property type="term" value="P:protoporphyrinogen IX biosynthetic process"/>
    <property type="evidence" value="ECO:0007669"/>
    <property type="project" value="UniProtKB-UniRule"/>
</dbReference>